<reference evidence="1 2" key="1">
    <citation type="journal article" date="2006" name="Int. J. Syst. Evol. Microbiol.">
        <title>Dyella yeojuensis sp. nov., isolated from greenhouse soil in Korea.</title>
        <authorList>
            <person name="Kim B.Y."/>
            <person name="Weon H.Y."/>
            <person name="Lee K.H."/>
            <person name="Seok S.J."/>
            <person name="Kwon S.W."/>
            <person name="Go S.J."/>
            <person name="Stackebrandt E."/>
        </authorList>
    </citation>
    <scope>NUCLEOTIDE SEQUENCE [LARGE SCALE GENOMIC DNA]</scope>
    <source>
        <strain evidence="1 2">DSM 17673</strain>
    </source>
</reference>
<comment type="caution">
    <text evidence="1">The sequence shown here is derived from an EMBL/GenBank/DDBJ whole genome shotgun (WGS) entry which is preliminary data.</text>
</comment>
<evidence type="ECO:0000313" key="1">
    <source>
        <dbReference type="EMBL" id="NID14363.1"/>
    </source>
</evidence>
<dbReference type="EMBL" id="JAAQTL010000001">
    <property type="protein sequence ID" value="NID14363.1"/>
    <property type="molecule type" value="Genomic_DNA"/>
</dbReference>
<keyword evidence="2" id="KW-1185">Reference proteome</keyword>
<name>A0A7X5QS27_9GAMM</name>
<sequence>MTDTDDTYVPEPVALADGDVLIADPIEFYELTNSVAAMVRDGVLFVLCRDTLKWVNVEAIHNKSRAKLATVASN</sequence>
<dbReference type="Proteomes" id="UP000518878">
    <property type="component" value="Unassembled WGS sequence"/>
</dbReference>
<gene>
    <name evidence="1" type="ORF">HBF32_02665</name>
</gene>
<organism evidence="1 2">
    <name type="scientific">Luteibacter yeojuensis</name>
    <dbReference type="NCBI Taxonomy" id="345309"/>
    <lineage>
        <taxon>Bacteria</taxon>
        <taxon>Pseudomonadati</taxon>
        <taxon>Pseudomonadota</taxon>
        <taxon>Gammaproteobacteria</taxon>
        <taxon>Lysobacterales</taxon>
        <taxon>Rhodanobacteraceae</taxon>
        <taxon>Luteibacter</taxon>
    </lineage>
</organism>
<dbReference type="AlphaFoldDB" id="A0A7X5QS27"/>
<protein>
    <submittedName>
        <fullName evidence="1">Uncharacterized protein</fullName>
    </submittedName>
</protein>
<dbReference type="RefSeq" id="WP_166698080.1">
    <property type="nucleotide sequence ID" value="NZ_JAAQTL010000001.1"/>
</dbReference>
<proteinExistence type="predicted"/>
<evidence type="ECO:0000313" key="2">
    <source>
        <dbReference type="Proteomes" id="UP000518878"/>
    </source>
</evidence>
<accession>A0A7X5QS27</accession>